<comment type="caution">
    <text evidence="1">The sequence shown here is derived from an EMBL/GenBank/DDBJ whole genome shotgun (WGS) entry which is preliminary data.</text>
</comment>
<protein>
    <submittedName>
        <fullName evidence="1">Uncharacterized protein</fullName>
    </submittedName>
</protein>
<organism evidence="1 2">
    <name type="scientific">Candidatus Buchananbacteria bacterium RIFCSPLOWO2_01_FULL_39_33</name>
    <dbReference type="NCBI Taxonomy" id="1797543"/>
    <lineage>
        <taxon>Bacteria</taxon>
        <taxon>Candidatus Buchananiibacteriota</taxon>
    </lineage>
</organism>
<proteinExistence type="predicted"/>
<dbReference type="EMBL" id="MHIM01000031">
    <property type="protein sequence ID" value="OGY51776.1"/>
    <property type="molecule type" value="Genomic_DNA"/>
</dbReference>
<evidence type="ECO:0000313" key="2">
    <source>
        <dbReference type="Proteomes" id="UP000177376"/>
    </source>
</evidence>
<dbReference type="AlphaFoldDB" id="A0A1G1YIX2"/>
<sequence>MHYIPADQQFVKVLVTRSGFEVITTKRQPDHQTKTYSIKSISRDQEVVRIVEMFNVEEEPVI</sequence>
<accession>A0A1G1YIX2</accession>
<dbReference type="Proteomes" id="UP000177376">
    <property type="component" value="Unassembled WGS sequence"/>
</dbReference>
<evidence type="ECO:0000313" key="1">
    <source>
        <dbReference type="EMBL" id="OGY51776.1"/>
    </source>
</evidence>
<name>A0A1G1YIX2_9BACT</name>
<gene>
    <name evidence="1" type="ORF">A3A02_04070</name>
</gene>
<reference evidence="1 2" key="1">
    <citation type="journal article" date="2016" name="Nat. Commun.">
        <title>Thousands of microbial genomes shed light on interconnected biogeochemical processes in an aquifer system.</title>
        <authorList>
            <person name="Anantharaman K."/>
            <person name="Brown C.T."/>
            <person name="Hug L.A."/>
            <person name="Sharon I."/>
            <person name="Castelle C.J."/>
            <person name="Probst A.J."/>
            <person name="Thomas B.C."/>
            <person name="Singh A."/>
            <person name="Wilkins M.J."/>
            <person name="Karaoz U."/>
            <person name="Brodie E.L."/>
            <person name="Williams K.H."/>
            <person name="Hubbard S.S."/>
            <person name="Banfield J.F."/>
        </authorList>
    </citation>
    <scope>NUCLEOTIDE SEQUENCE [LARGE SCALE GENOMIC DNA]</scope>
</reference>